<accession>A0A645H9I5</accession>
<gene>
    <name evidence="1" type="ORF">SDC9_183163</name>
</gene>
<dbReference type="AlphaFoldDB" id="A0A645H9I5"/>
<proteinExistence type="predicted"/>
<organism evidence="1">
    <name type="scientific">bioreactor metagenome</name>
    <dbReference type="NCBI Taxonomy" id="1076179"/>
    <lineage>
        <taxon>unclassified sequences</taxon>
        <taxon>metagenomes</taxon>
        <taxon>ecological metagenomes</taxon>
    </lineage>
</organism>
<name>A0A645H9I5_9ZZZZ</name>
<sequence>MLDVSKYRAKRSSCSMADSLEHHGLFINQFVATGVLEFIWQLFRNGGLDYSELYFNLKTGRMMPVAITDTAN</sequence>
<evidence type="ECO:0000313" key="1">
    <source>
        <dbReference type="EMBL" id="MPN35665.1"/>
    </source>
</evidence>
<protein>
    <submittedName>
        <fullName evidence="1">Uncharacterized protein</fullName>
    </submittedName>
</protein>
<comment type="caution">
    <text evidence="1">The sequence shown here is derived from an EMBL/GenBank/DDBJ whole genome shotgun (WGS) entry which is preliminary data.</text>
</comment>
<reference evidence="1" key="1">
    <citation type="submission" date="2019-08" db="EMBL/GenBank/DDBJ databases">
        <authorList>
            <person name="Kucharzyk K."/>
            <person name="Murdoch R.W."/>
            <person name="Higgins S."/>
            <person name="Loffler F."/>
        </authorList>
    </citation>
    <scope>NUCLEOTIDE SEQUENCE</scope>
</reference>
<dbReference type="EMBL" id="VSSQ01089406">
    <property type="protein sequence ID" value="MPN35665.1"/>
    <property type="molecule type" value="Genomic_DNA"/>
</dbReference>